<dbReference type="KEGG" id="lcre:Pla8534_25710"/>
<dbReference type="Pfam" id="PF04350">
    <property type="entry name" value="PilO"/>
    <property type="match status" value="1"/>
</dbReference>
<dbReference type="InterPro" id="IPR014717">
    <property type="entry name" value="Transl_elong_EF1B/ribsomal_bS6"/>
</dbReference>
<dbReference type="RefSeq" id="WP_145053451.1">
    <property type="nucleotide sequence ID" value="NZ_CP036433.1"/>
</dbReference>
<sequence length="183" mass="20518">MKTAPLTKRNWIVTCLLAAASVAYLFLVFLPGQSAIRELRAELHQRQQYIVDADRLLCAMEQTRQEMKEAEAYVDQWRESAVDHGALSELFGQMMTQAKDCGVLVTRFDPQPKVAMESIVQAPAVIACEGNYHQVIAFVCALESMPATIWIDEVLLAPASDNATRMRSEVRLRVFADNPEDSN</sequence>
<gene>
    <name evidence="2" type="ORF">Pla8534_25710</name>
</gene>
<dbReference type="OrthoDB" id="281242at2"/>
<accession>A0A518DSG2</accession>
<dbReference type="InterPro" id="IPR007445">
    <property type="entry name" value="PilO"/>
</dbReference>
<evidence type="ECO:0000313" key="3">
    <source>
        <dbReference type="Proteomes" id="UP000317648"/>
    </source>
</evidence>
<organism evidence="2 3">
    <name type="scientific">Lignipirellula cremea</name>
    <dbReference type="NCBI Taxonomy" id="2528010"/>
    <lineage>
        <taxon>Bacteria</taxon>
        <taxon>Pseudomonadati</taxon>
        <taxon>Planctomycetota</taxon>
        <taxon>Planctomycetia</taxon>
        <taxon>Pirellulales</taxon>
        <taxon>Pirellulaceae</taxon>
        <taxon>Lignipirellula</taxon>
    </lineage>
</organism>
<protein>
    <submittedName>
        <fullName evidence="2">Pilus assembly protein, PilO</fullName>
    </submittedName>
</protein>
<dbReference type="Proteomes" id="UP000317648">
    <property type="component" value="Chromosome"/>
</dbReference>
<feature type="coiled-coil region" evidence="1">
    <location>
        <begin position="53"/>
        <end position="80"/>
    </location>
</feature>
<evidence type="ECO:0000313" key="2">
    <source>
        <dbReference type="EMBL" id="QDU94764.1"/>
    </source>
</evidence>
<dbReference type="GO" id="GO:0043107">
    <property type="term" value="P:type IV pilus-dependent motility"/>
    <property type="evidence" value="ECO:0007669"/>
    <property type="project" value="InterPro"/>
</dbReference>
<dbReference type="AlphaFoldDB" id="A0A518DSG2"/>
<name>A0A518DSG2_9BACT</name>
<dbReference type="EMBL" id="CP036433">
    <property type="protein sequence ID" value="QDU94764.1"/>
    <property type="molecule type" value="Genomic_DNA"/>
</dbReference>
<proteinExistence type="predicted"/>
<dbReference type="Gene3D" id="3.30.70.60">
    <property type="match status" value="1"/>
</dbReference>
<reference evidence="2 3" key="1">
    <citation type="submission" date="2019-02" db="EMBL/GenBank/DDBJ databases">
        <title>Deep-cultivation of Planctomycetes and their phenomic and genomic characterization uncovers novel biology.</title>
        <authorList>
            <person name="Wiegand S."/>
            <person name="Jogler M."/>
            <person name="Boedeker C."/>
            <person name="Pinto D."/>
            <person name="Vollmers J."/>
            <person name="Rivas-Marin E."/>
            <person name="Kohn T."/>
            <person name="Peeters S.H."/>
            <person name="Heuer A."/>
            <person name="Rast P."/>
            <person name="Oberbeckmann S."/>
            <person name="Bunk B."/>
            <person name="Jeske O."/>
            <person name="Meyerdierks A."/>
            <person name="Storesund J.E."/>
            <person name="Kallscheuer N."/>
            <person name="Luecker S."/>
            <person name="Lage O.M."/>
            <person name="Pohl T."/>
            <person name="Merkel B.J."/>
            <person name="Hornburger P."/>
            <person name="Mueller R.-W."/>
            <person name="Bruemmer F."/>
            <person name="Labrenz M."/>
            <person name="Spormann A.M."/>
            <person name="Op den Camp H."/>
            <person name="Overmann J."/>
            <person name="Amann R."/>
            <person name="Jetten M.S.M."/>
            <person name="Mascher T."/>
            <person name="Medema M.H."/>
            <person name="Devos D.P."/>
            <person name="Kaster A.-K."/>
            <person name="Ovreas L."/>
            <person name="Rohde M."/>
            <person name="Galperin M.Y."/>
            <person name="Jogler C."/>
        </authorList>
    </citation>
    <scope>NUCLEOTIDE SEQUENCE [LARGE SCALE GENOMIC DNA]</scope>
    <source>
        <strain evidence="2 3">Pla85_3_4</strain>
    </source>
</reference>
<keyword evidence="3" id="KW-1185">Reference proteome</keyword>
<dbReference type="GO" id="GO:0043683">
    <property type="term" value="P:type IV pilus assembly"/>
    <property type="evidence" value="ECO:0007669"/>
    <property type="project" value="InterPro"/>
</dbReference>
<keyword evidence="1" id="KW-0175">Coiled coil</keyword>
<evidence type="ECO:0000256" key="1">
    <source>
        <dbReference type="SAM" id="Coils"/>
    </source>
</evidence>